<dbReference type="AlphaFoldDB" id="A0A160DYI1"/>
<gene>
    <name evidence="3" type="ORF">I596_3112</name>
</gene>
<feature type="domain" description="ABC-type transport auxiliary lipoprotein component" evidence="2">
    <location>
        <begin position="39"/>
        <end position="189"/>
    </location>
</feature>
<keyword evidence="3" id="KW-0449">Lipoprotein</keyword>
<dbReference type="InterPro" id="IPR005586">
    <property type="entry name" value="ABC_trans_aux"/>
</dbReference>
<feature type="signal peptide" evidence="1">
    <location>
        <begin position="1"/>
        <end position="21"/>
    </location>
</feature>
<evidence type="ECO:0000313" key="3">
    <source>
        <dbReference type="EMBL" id="ANB19103.1"/>
    </source>
</evidence>
<dbReference type="SUPFAM" id="SSF159594">
    <property type="entry name" value="XCC0632-like"/>
    <property type="match status" value="1"/>
</dbReference>
<dbReference type="Proteomes" id="UP000076830">
    <property type="component" value="Chromosome"/>
</dbReference>
<reference evidence="3 4" key="1">
    <citation type="submission" date="2016-04" db="EMBL/GenBank/DDBJ databases">
        <title>Complete genome sequence of Dokdonella koreensis DS-123T.</title>
        <authorList>
            <person name="Kim J.F."/>
            <person name="Lee H."/>
            <person name="Kwak M.-J."/>
        </authorList>
    </citation>
    <scope>NUCLEOTIDE SEQUENCE [LARGE SCALE GENOMIC DNA]</scope>
    <source>
        <strain evidence="3 4">DS-123</strain>
    </source>
</reference>
<sequence>MSIPMIRIAGLLAAALLTSCASLTGKSDPFAIYSPRLSAAPSTAGAPVAWQLAIDTPLTSSALDSNRIVVMPSPGVLQIYPAARWRDPAPQLLRGLVVEGFERSGRILGVGAATAGLHADIGLSIDLRAFQAEIDTGGARAVVRFQASLLDFATNRVFATRSFEASAPAASSDVAGLFPAFEAALDQVVPHLVDWTLAEGEKRRPPAAGP</sequence>
<dbReference type="PATRIC" id="fig|1300342.3.peg.3039"/>
<proteinExistence type="predicted"/>
<evidence type="ECO:0000256" key="1">
    <source>
        <dbReference type="SAM" id="SignalP"/>
    </source>
</evidence>
<dbReference type="Gene3D" id="3.40.50.10610">
    <property type="entry name" value="ABC-type transport auxiliary lipoprotein component"/>
    <property type="match status" value="1"/>
</dbReference>
<dbReference type="OrthoDB" id="5795476at2"/>
<dbReference type="STRING" id="1300342.I596_3112"/>
<dbReference type="PROSITE" id="PS51257">
    <property type="entry name" value="PROKAR_LIPOPROTEIN"/>
    <property type="match status" value="1"/>
</dbReference>
<feature type="chain" id="PRO_5007813538" evidence="1">
    <location>
        <begin position="22"/>
        <end position="210"/>
    </location>
</feature>
<organism evidence="3 4">
    <name type="scientific">Dokdonella koreensis DS-123</name>
    <dbReference type="NCBI Taxonomy" id="1300342"/>
    <lineage>
        <taxon>Bacteria</taxon>
        <taxon>Pseudomonadati</taxon>
        <taxon>Pseudomonadota</taxon>
        <taxon>Gammaproteobacteria</taxon>
        <taxon>Lysobacterales</taxon>
        <taxon>Rhodanobacteraceae</taxon>
        <taxon>Dokdonella</taxon>
    </lineage>
</organism>
<name>A0A160DYI1_9GAMM</name>
<accession>A0A160DYI1</accession>
<dbReference type="EMBL" id="CP015249">
    <property type="protein sequence ID" value="ANB19103.1"/>
    <property type="molecule type" value="Genomic_DNA"/>
</dbReference>
<evidence type="ECO:0000259" key="2">
    <source>
        <dbReference type="Pfam" id="PF03886"/>
    </source>
</evidence>
<dbReference type="Pfam" id="PF03886">
    <property type="entry name" value="ABC_trans_aux"/>
    <property type="match status" value="1"/>
</dbReference>
<dbReference type="RefSeq" id="WP_083965611.1">
    <property type="nucleotide sequence ID" value="NZ_CP015249.1"/>
</dbReference>
<evidence type="ECO:0000313" key="4">
    <source>
        <dbReference type="Proteomes" id="UP000076830"/>
    </source>
</evidence>
<dbReference type="KEGG" id="dko:I596_3112"/>
<keyword evidence="1" id="KW-0732">Signal</keyword>
<protein>
    <submittedName>
        <fullName evidence="3">Lipoprotein</fullName>
    </submittedName>
</protein>
<keyword evidence="4" id="KW-1185">Reference proteome</keyword>